<name>A0A5M6IXP3_9PROT</name>
<dbReference type="RefSeq" id="WP_150040262.1">
    <property type="nucleotide sequence ID" value="NZ_OW485601.1"/>
</dbReference>
<dbReference type="Proteomes" id="UP000325255">
    <property type="component" value="Unassembled WGS sequence"/>
</dbReference>
<accession>A0A5M6IXP3</accession>
<dbReference type="PIRSF" id="PIRSF029288">
    <property type="entry name" value="SciE_ImpE"/>
    <property type="match status" value="1"/>
</dbReference>
<gene>
    <name evidence="1" type="ORF">F1189_08315</name>
</gene>
<evidence type="ECO:0000313" key="2">
    <source>
        <dbReference type="Proteomes" id="UP000325255"/>
    </source>
</evidence>
<dbReference type="OrthoDB" id="5416084at2"/>
<dbReference type="InterPro" id="IPR009211">
    <property type="entry name" value="TagJ"/>
</dbReference>
<protein>
    <submittedName>
        <fullName evidence="1">Tetratricopeptide repeat protein</fullName>
    </submittedName>
</protein>
<dbReference type="SUPFAM" id="SSF144059">
    <property type="entry name" value="ImpE-like"/>
    <property type="match status" value="1"/>
</dbReference>
<dbReference type="Gene3D" id="1.25.40.10">
    <property type="entry name" value="Tetratricopeptide repeat domain"/>
    <property type="match status" value="1"/>
</dbReference>
<dbReference type="EMBL" id="VWPK01000010">
    <property type="protein sequence ID" value="KAA5612729.1"/>
    <property type="molecule type" value="Genomic_DNA"/>
</dbReference>
<dbReference type="InterPro" id="IPR011990">
    <property type="entry name" value="TPR-like_helical_dom_sf"/>
</dbReference>
<sequence>MAQNDTTAPEAGALFREGRLAEAVVAAGEAARRAPTDAGARILLAELLLLAGDPVRADAVLSAAAAIDPSALLVVAEFRQLLRAAMARRQVLGEGRLPDFLGEPVAAQRHLLQALVALRAGDTASAAEAALAAEAARPAAPGLLSRDGASEPFEDFRDACDLWGGTLEVLTTTGRYFWVPVERIAAIDFHPARRPRDLAWRRCTLDVRDGPDGDVYVPALYDMPPDTPERLLLGRATDWSATPPVRGSGQRVFLVGEDGIAIHQLAALSFA</sequence>
<dbReference type="AlphaFoldDB" id="A0A5M6IXP3"/>
<comment type="caution">
    <text evidence="1">The sequence shown here is derived from an EMBL/GenBank/DDBJ whole genome shotgun (WGS) entry which is preliminary data.</text>
</comment>
<keyword evidence="2" id="KW-1185">Reference proteome</keyword>
<organism evidence="1 2">
    <name type="scientific">Rhodovastum atsumiense</name>
    <dbReference type="NCBI Taxonomy" id="504468"/>
    <lineage>
        <taxon>Bacteria</taxon>
        <taxon>Pseudomonadati</taxon>
        <taxon>Pseudomonadota</taxon>
        <taxon>Alphaproteobacteria</taxon>
        <taxon>Acetobacterales</taxon>
        <taxon>Acetobacteraceae</taxon>
        <taxon>Rhodovastum</taxon>
    </lineage>
</organism>
<evidence type="ECO:0000313" key="1">
    <source>
        <dbReference type="EMBL" id="KAA5612729.1"/>
    </source>
</evidence>
<proteinExistence type="predicted"/>
<reference evidence="1 2" key="1">
    <citation type="submission" date="2019-09" db="EMBL/GenBank/DDBJ databases">
        <title>Genome sequence of Rhodovastum atsumiense, a diverse member of the Acetobacteraceae family of non-sulfur purple photosynthetic bacteria.</title>
        <authorList>
            <person name="Meyer T."/>
            <person name="Kyndt J."/>
        </authorList>
    </citation>
    <scope>NUCLEOTIDE SEQUENCE [LARGE SCALE GENOMIC DNA]</scope>
    <source>
        <strain evidence="1 2">DSM 21279</strain>
    </source>
</reference>
<dbReference type="Pfam" id="PF07024">
    <property type="entry name" value="ImpE"/>
    <property type="match status" value="1"/>
</dbReference>
<dbReference type="Pfam" id="PF14559">
    <property type="entry name" value="TPR_19"/>
    <property type="match status" value="1"/>
</dbReference>